<dbReference type="KEGG" id="dmm:dnm_050540"/>
<proteinExistence type="predicted"/>
<evidence type="ECO:0000313" key="2">
    <source>
        <dbReference type="EMBL" id="QTA89007.1"/>
    </source>
</evidence>
<evidence type="ECO:0008006" key="4">
    <source>
        <dbReference type="Google" id="ProtNLM"/>
    </source>
</evidence>
<organism evidence="2 3">
    <name type="scientific">Desulfonema magnum</name>
    <dbReference type="NCBI Taxonomy" id="45655"/>
    <lineage>
        <taxon>Bacteria</taxon>
        <taxon>Pseudomonadati</taxon>
        <taxon>Thermodesulfobacteriota</taxon>
        <taxon>Desulfobacteria</taxon>
        <taxon>Desulfobacterales</taxon>
        <taxon>Desulfococcaceae</taxon>
        <taxon>Desulfonema</taxon>
    </lineage>
</organism>
<dbReference type="Proteomes" id="UP000663722">
    <property type="component" value="Chromosome"/>
</dbReference>
<evidence type="ECO:0000313" key="3">
    <source>
        <dbReference type="Proteomes" id="UP000663722"/>
    </source>
</evidence>
<sequence>MNRFRFFKVFWLCLVAFLWVLPFSYGDDIPRLINYEGKLFDKNGNLVPDGSYDVEFGIYGTSEGRTPLWTEIWNGSTKGVAVRNGMFSVQLGTHTPIPPLFFNEHPETYLGIKVGIDEEMQPRQRITSVAYAFTAGTGGIPSGGIIMWSGSVDDIPTGWTLCDGTDGTPDLRNRFIVGAGNKYETGDKGGTETNNLAHTHSIATENRMGTSVAGGHSHSLNITIGQVLTEGDYEKTVRNDKKQKRVASPTHRHSVDNASANWAGNHSHVVNAHNHGGFTGIAFKNTQVENRPPFYALCFIMKL</sequence>
<keyword evidence="3" id="KW-1185">Reference proteome</keyword>
<feature type="region of interest" description="Disordered" evidence="1">
    <location>
        <begin position="239"/>
        <end position="259"/>
    </location>
</feature>
<dbReference type="EMBL" id="CP061800">
    <property type="protein sequence ID" value="QTA89007.1"/>
    <property type="molecule type" value="Genomic_DNA"/>
</dbReference>
<dbReference type="SUPFAM" id="SSF88874">
    <property type="entry name" value="Receptor-binding domain of short tail fibre protein gp12"/>
    <property type="match status" value="1"/>
</dbReference>
<dbReference type="RefSeq" id="WP_207683525.1">
    <property type="nucleotide sequence ID" value="NZ_CP061800.1"/>
</dbReference>
<reference evidence="2" key="1">
    <citation type="journal article" date="2021" name="Microb. Physiol.">
        <title>Proteogenomic Insights into the Physiology of Marine, Sulfate-Reducing, Filamentous Desulfonema limicola and Desulfonema magnum.</title>
        <authorList>
            <person name="Schnaars V."/>
            <person name="Wohlbrand L."/>
            <person name="Scheve S."/>
            <person name="Hinrichs C."/>
            <person name="Reinhardt R."/>
            <person name="Rabus R."/>
        </authorList>
    </citation>
    <scope>NUCLEOTIDE SEQUENCE</scope>
    <source>
        <strain evidence="2">4be13</strain>
    </source>
</reference>
<name>A0A975GPM5_9BACT</name>
<accession>A0A975GPM5</accession>
<dbReference type="AlphaFoldDB" id="A0A975GPM5"/>
<evidence type="ECO:0000256" key="1">
    <source>
        <dbReference type="SAM" id="MobiDB-lite"/>
    </source>
</evidence>
<gene>
    <name evidence="2" type="ORF">dnm_050540</name>
</gene>
<protein>
    <recommendedName>
        <fullName evidence="4">Phage tail collar domain-containing protein</fullName>
    </recommendedName>
</protein>
<dbReference type="CDD" id="cd22641">
    <property type="entry name" value="C24-like"/>
    <property type="match status" value="1"/>
</dbReference>